<evidence type="ECO:0000313" key="1">
    <source>
        <dbReference type="EMBL" id="PSK94890.1"/>
    </source>
</evidence>
<sequence length="32" mass="3774">MYTIVYIKTHANQKINVKFLYFLKDIKKASPG</sequence>
<accession>A0A2P8DCE5</accession>
<dbReference type="Proteomes" id="UP000240572">
    <property type="component" value="Unassembled WGS sequence"/>
</dbReference>
<reference evidence="1 2" key="1">
    <citation type="submission" date="2018-03" db="EMBL/GenBank/DDBJ databases">
        <title>Genomic Encyclopedia of Type Strains, Phase III (KMG-III): the genomes of soil and plant-associated and newly described type strains.</title>
        <authorList>
            <person name="Whitman W."/>
        </authorList>
    </citation>
    <scope>NUCLEOTIDE SEQUENCE [LARGE SCALE GENOMIC DNA]</scope>
    <source>
        <strain evidence="1 2">CGMCC 1.12700</strain>
    </source>
</reference>
<gene>
    <name evidence="1" type="ORF">B0I18_1011053</name>
</gene>
<organism evidence="1 2">
    <name type="scientific">Taibaiella chishuiensis</name>
    <dbReference type="NCBI Taxonomy" id="1434707"/>
    <lineage>
        <taxon>Bacteria</taxon>
        <taxon>Pseudomonadati</taxon>
        <taxon>Bacteroidota</taxon>
        <taxon>Chitinophagia</taxon>
        <taxon>Chitinophagales</taxon>
        <taxon>Chitinophagaceae</taxon>
        <taxon>Taibaiella</taxon>
    </lineage>
</organism>
<name>A0A2P8DCE5_9BACT</name>
<keyword evidence="2" id="KW-1185">Reference proteome</keyword>
<dbReference type="EMBL" id="PYGD01000001">
    <property type="protein sequence ID" value="PSK94890.1"/>
    <property type="molecule type" value="Genomic_DNA"/>
</dbReference>
<proteinExistence type="predicted"/>
<evidence type="ECO:0000313" key="2">
    <source>
        <dbReference type="Proteomes" id="UP000240572"/>
    </source>
</evidence>
<protein>
    <submittedName>
        <fullName evidence="1">Uncharacterized protein</fullName>
    </submittedName>
</protein>
<comment type="caution">
    <text evidence="1">The sequence shown here is derived from an EMBL/GenBank/DDBJ whole genome shotgun (WGS) entry which is preliminary data.</text>
</comment>
<dbReference type="AlphaFoldDB" id="A0A2P8DCE5"/>